<dbReference type="InterPro" id="IPR009320">
    <property type="entry name" value="Antitoxin_CbeA"/>
</dbReference>
<name>A0ABY5UVS8_9GAMM</name>
<dbReference type="SUPFAM" id="SSF143737">
    <property type="entry name" value="YeeU-like"/>
    <property type="match status" value="1"/>
</dbReference>
<reference evidence="1" key="1">
    <citation type="submission" date="2022-08" db="EMBL/GenBank/DDBJ databases">
        <authorList>
            <person name="Bogun A."/>
            <person name="Kislichkina A."/>
            <person name="Solomentsev V."/>
            <person name="Skryabin Y."/>
            <person name="Sizova A."/>
            <person name="Platonov M."/>
            <person name="Dentovskaya S."/>
        </authorList>
    </citation>
    <scope>NUCLEOTIDE SEQUENCE</scope>
    <source>
        <strain evidence="1">SCPM-O-B-7604</strain>
    </source>
</reference>
<dbReference type="InterPro" id="IPR038025">
    <property type="entry name" value="CbeA_sf"/>
</dbReference>
<protein>
    <submittedName>
        <fullName evidence="1">Type IV toxin-antitoxin system YeeU family antitoxin</fullName>
    </submittedName>
</protein>
<sequence>MNPRRQQCITVRIGEFICDAEMLGSHSYVHIAVYHELSSLPSEGGGAPDV</sequence>
<keyword evidence="2" id="KW-1185">Reference proteome</keyword>
<proteinExistence type="predicted"/>
<organism evidence="1 2">
    <name type="scientific">Yersinia alsatica</name>
    <dbReference type="NCBI Taxonomy" id="2890317"/>
    <lineage>
        <taxon>Bacteria</taxon>
        <taxon>Pseudomonadati</taxon>
        <taxon>Pseudomonadota</taxon>
        <taxon>Gammaproteobacteria</taxon>
        <taxon>Enterobacterales</taxon>
        <taxon>Yersiniaceae</taxon>
        <taxon>Yersinia</taxon>
    </lineage>
</organism>
<dbReference type="EMBL" id="CP104006">
    <property type="protein sequence ID" value="UWM47469.1"/>
    <property type="molecule type" value="Genomic_DNA"/>
</dbReference>
<gene>
    <name evidence="1" type="ORF">N0H69_19220</name>
</gene>
<dbReference type="Proteomes" id="UP001057860">
    <property type="component" value="Chromosome"/>
</dbReference>
<dbReference type="Pfam" id="PF06154">
    <property type="entry name" value="CbeA_antitoxin"/>
    <property type="match status" value="1"/>
</dbReference>
<dbReference type="Gene3D" id="3.30.450.20">
    <property type="entry name" value="PAS domain"/>
    <property type="match status" value="1"/>
</dbReference>
<evidence type="ECO:0000313" key="1">
    <source>
        <dbReference type="EMBL" id="UWM47469.1"/>
    </source>
</evidence>
<accession>A0ABY5UVS8</accession>
<evidence type="ECO:0000313" key="2">
    <source>
        <dbReference type="Proteomes" id="UP001057860"/>
    </source>
</evidence>